<evidence type="ECO:0000256" key="8">
    <source>
        <dbReference type="HAMAP-Rule" id="MF_00092"/>
    </source>
</evidence>
<dbReference type="Pfam" id="PF01713">
    <property type="entry name" value="Smr"/>
    <property type="match status" value="1"/>
</dbReference>
<evidence type="ECO:0000256" key="1">
    <source>
        <dbReference type="ARBA" id="ARBA00022722"/>
    </source>
</evidence>
<dbReference type="FunFam" id="3.40.50.300:FF:000830">
    <property type="entry name" value="Endonuclease MutS2"/>
    <property type="match status" value="1"/>
</dbReference>
<dbReference type="GO" id="GO:0019843">
    <property type="term" value="F:rRNA binding"/>
    <property type="evidence" value="ECO:0007669"/>
    <property type="project" value="UniProtKB-UniRule"/>
</dbReference>
<dbReference type="SMART" id="SM00463">
    <property type="entry name" value="SMR"/>
    <property type="match status" value="1"/>
</dbReference>
<dbReference type="InterPro" id="IPR000432">
    <property type="entry name" value="DNA_mismatch_repair_MutS_C"/>
</dbReference>
<dbReference type="EMBL" id="LK932367">
    <property type="protein sequence ID" value="CDS84513.1"/>
    <property type="molecule type" value="Genomic_DNA"/>
</dbReference>
<evidence type="ECO:0000313" key="11">
    <source>
        <dbReference type="EMBL" id="CDS84054.1"/>
    </source>
</evidence>
<dbReference type="GO" id="GO:0005524">
    <property type="term" value="F:ATP binding"/>
    <property type="evidence" value="ECO:0007669"/>
    <property type="project" value="UniProtKB-UniRule"/>
</dbReference>
<dbReference type="PANTHER" id="PTHR48466:SF2">
    <property type="entry name" value="OS10G0509000 PROTEIN"/>
    <property type="match status" value="1"/>
</dbReference>
<dbReference type="EMBL" id="LK932481">
    <property type="protein sequence ID" value="CDS84054.1"/>
    <property type="molecule type" value="Genomic_DNA"/>
</dbReference>
<dbReference type="GO" id="GO:0072344">
    <property type="term" value="P:rescue of stalled ribosome"/>
    <property type="evidence" value="ECO:0007669"/>
    <property type="project" value="UniProtKB-UniRule"/>
</dbReference>
<evidence type="ECO:0000259" key="10">
    <source>
        <dbReference type="PROSITE" id="PS50828"/>
    </source>
</evidence>
<evidence type="ECO:0000313" key="13">
    <source>
        <dbReference type="EMBL" id="CDT31813.1"/>
    </source>
</evidence>
<dbReference type="InterPro" id="IPR036063">
    <property type="entry name" value="Smr_dom_sf"/>
</dbReference>
<dbReference type="AlphaFoldDB" id="A0A069A559"/>
<dbReference type="PROSITE" id="PS00486">
    <property type="entry name" value="DNA_MISMATCH_REPAIR_2"/>
    <property type="match status" value="1"/>
</dbReference>
<dbReference type="InterPro" id="IPR045076">
    <property type="entry name" value="MutS"/>
</dbReference>
<keyword evidence="1 8" id="KW-0540">Nuclease</keyword>
<dbReference type="SMART" id="SM00534">
    <property type="entry name" value="MUTSac"/>
    <property type="match status" value="1"/>
</dbReference>
<dbReference type="CDD" id="cd06503">
    <property type="entry name" value="ATP-synt_Fo_b"/>
    <property type="match status" value="1"/>
</dbReference>
<evidence type="ECO:0000256" key="3">
    <source>
        <dbReference type="ARBA" id="ARBA00022741"/>
    </source>
</evidence>
<dbReference type="GO" id="GO:0006298">
    <property type="term" value="P:mismatch repair"/>
    <property type="evidence" value="ECO:0007669"/>
    <property type="project" value="InterPro"/>
</dbReference>
<evidence type="ECO:0000256" key="6">
    <source>
        <dbReference type="ARBA" id="ARBA00022884"/>
    </source>
</evidence>
<dbReference type="SMART" id="SM00533">
    <property type="entry name" value="MUTSd"/>
    <property type="match status" value="1"/>
</dbReference>
<name>A0A069A559_CLODI</name>
<dbReference type="NCBIfam" id="TIGR01069">
    <property type="entry name" value="mutS2"/>
    <property type="match status" value="1"/>
</dbReference>
<dbReference type="PATRIC" id="fig|1496.1373.peg.3467"/>
<keyword evidence="5 8" id="KW-0067">ATP-binding</keyword>
<protein>
    <recommendedName>
        <fullName evidence="8">Endonuclease MutS2</fullName>
        <ecNumber evidence="8">3.1.-.-</ecNumber>
    </recommendedName>
    <alternativeName>
        <fullName evidence="8">Ribosome-associated protein quality control-upstream factor</fullName>
        <shortName evidence="8">RQC-upstream factor</shortName>
        <shortName evidence="8">RqcU</shortName>
        <ecNumber evidence="8">3.6.4.-</ecNumber>
    </alternativeName>
</protein>
<reference evidence="12" key="1">
    <citation type="submission" date="2014-07" db="EMBL/GenBank/DDBJ databases">
        <authorList>
            <person name="Monot Marc"/>
        </authorList>
    </citation>
    <scope>NUCLEOTIDE SEQUENCE</scope>
    <source>
        <strain evidence="13">7032989</strain>
        <strain evidence="12">7032994</strain>
    </source>
</reference>
<dbReference type="EMBL" id="LK933105">
    <property type="protein sequence ID" value="CDT31813.1"/>
    <property type="molecule type" value="Genomic_DNA"/>
</dbReference>
<dbReference type="InterPro" id="IPR046893">
    <property type="entry name" value="MSSS"/>
</dbReference>
<comment type="subunit">
    <text evidence="8">Homodimer. Binds to stalled ribosomes, contacting rRNA.</text>
</comment>
<dbReference type="GO" id="GO:0043023">
    <property type="term" value="F:ribosomal large subunit binding"/>
    <property type="evidence" value="ECO:0007669"/>
    <property type="project" value="UniProtKB-UniRule"/>
</dbReference>
<dbReference type="PROSITE" id="PS50828">
    <property type="entry name" value="SMR"/>
    <property type="match status" value="1"/>
</dbReference>
<feature type="coiled-coil region" evidence="9">
    <location>
        <begin position="523"/>
        <end position="616"/>
    </location>
</feature>
<comment type="function">
    <text evidence="8">Acts as a ribosome collision sensor, splitting the ribosome into its 2 subunits. Detects stalled/collided 70S ribosomes which it binds and splits by an ATP-hydrolysis driven conformational change. Acts upstream of the ribosome quality control system (RQC), a ribosome-associated complex that mediates the extraction of incompletely synthesized nascent chains from stalled ribosomes and their subsequent degradation. Probably generates substrates for RQC.</text>
</comment>
<evidence type="ECO:0000256" key="9">
    <source>
        <dbReference type="SAM" id="Coils"/>
    </source>
</evidence>
<dbReference type="InterPro" id="IPR002625">
    <property type="entry name" value="Smr_dom"/>
</dbReference>
<evidence type="ECO:0000256" key="5">
    <source>
        <dbReference type="ARBA" id="ARBA00022840"/>
    </source>
</evidence>
<accession>A0A069A559</accession>
<dbReference type="SUPFAM" id="SSF160443">
    <property type="entry name" value="SMR domain-like"/>
    <property type="match status" value="1"/>
</dbReference>
<keyword evidence="2 8" id="KW-0699">rRNA-binding</keyword>
<keyword evidence="8" id="KW-0255">Endonuclease</keyword>
<dbReference type="PANTHER" id="PTHR48466">
    <property type="entry name" value="OS10G0509000 PROTEIN-RELATED"/>
    <property type="match status" value="1"/>
</dbReference>
<dbReference type="InterPro" id="IPR005747">
    <property type="entry name" value="MutS2"/>
</dbReference>
<dbReference type="PIRSF" id="PIRSF005814">
    <property type="entry name" value="MutS_YshD"/>
    <property type="match status" value="1"/>
</dbReference>
<proteinExistence type="inferred from homology"/>
<dbReference type="Pfam" id="PF20297">
    <property type="entry name" value="MSSS"/>
    <property type="match status" value="1"/>
</dbReference>
<gene>
    <name evidence="12" type="primary">mutS</name>
    <name evidence="8" type="synonym">mutS2</name>
    <name evidence="8" type="synonym">rqcU</name>
    <name evidence="13" type="ORF">BN1095_430044</name>
    <name evidence="11" type="ORF">BN1096_300008</name>
    <name evidence="12" type="ORF">BN1097_310008</name>
</gene>
<dbReference type="Pfam" id="PF00488">
    <property type="entry name" value="MutS_V"/>
    <property type="match status" value="1"/>
</dbReference>
<evidence type="ECO:0000256" key="4">
    <source>
        <dbReference type="ARBA" id="ARBA00022801"/>
    </source>
</evidence>
<dbReference type="GO" id="GO:0004519">
    <property type="term" value="F:endonuclease activity"/>
    <property type="evidence" value="ECO:0007669"/>
    <property type="project" value="UniProtKB-UniRule"/>
</dbReference>
<evidence type="ECO:0000313" key="12">
    <source>
        <dbReference type="EMBL" id="CDS84513.1"/>
    </source>
</evidence>
<dbReference type="RefSeq" id="WP_003436883.1">
    <property type="nucleotide sequence ID" value="NZ_BBYB01000015.1"/>
</dbReference>
<dbReference type="GO" id="GO:0016887">
    <property type="term" value="F:ATP hydrolysis activity"/>
    <property type="evidence" value="ECO:0007669"/>
    <property type="project" value="InterPro"/>
</dbReference>
<keyword evidence="9" id="KW-0175">Coiled coil</keyword>
<keyword evidence="4 8" id="KW-0378">Hydrolase</keyword>
<keyword evidence="7 8" id="KW-0238">DNA-binding</keyword>
<dbReference type="SUPFAM" id="SSF52540">
    <property type="entry name" value="P-loop containing nucleoside triphosphate hydrolases"/>
    <property type="match status" value="1"/>
</dbReference>
<dbReference type="GO" id="GO:0030983">
    <property type="term" value="F:mismatched DNA binding"/>
    <property type="evidence" value="ECO:0007669"/>
    <property type="project" value="InterPro"/>
</dbReference>
<dbReference type="CDD" id="cd03280">
    <property type="entry name" value="ABC_MutS2"/>
    <property type="match status" value="1"/>
</dbReference>
<dbReference type="EC" id="3.6.4.-" evidence="8"/>
<dbReference type="Gene3D" id="3.40.50.300">
    <property type="entry name" value="P-loop containing nucleotide triphosphate hydrolases"/>
    <property type="match status" value="1"/>
</dbReference>
<feature type="binding site" evidence="8">
    <location>
        <begin position="335"/>
        <end position="342"/>
    </location>
    <ligand>
        <name>ATP</name>
        <dbReference type="ChEBI" id="CHEBI:30616"/>
    </ligand>
</feature>
<evidence type="ECO:0000256" key="7">
    <source>
        <dbReference type="ARBA" id="ARBA00023125"/>
    </source>
</evidence>
<dbReference type="SUPFAM" id="SSF48334">
    <property type="entry name" value="DNA repair protein MutS, domain III"/>
    <property type="match status" value="1"/>
</dbReference>
<comment type="similarity">
    <text evidence="8">Belongs to the DNA mismatch repair MutS family. MutS2 subfamily.</text>
</comment>
<dbReference type="HAMAP" id="MF_00092">
    <property type="entry name" value="MutS2"/>
    <property type="match status" value="1"/>
</dbReference>
<dbReference type="GO" id="GO:0045910">
    <property type="term" value="P:negative regulation of DNA recombination"/>
    <property type="evidence" value="ECO:0007669"/>
    <property type="project" value="InterPro"/>
</dbReference>
<comment type="function">
    <text evidence="8">Endonuclease that is involved in the suppression of homologous recombination and thus may have a key role in the control of bacterial genetic diversity.</text>
</comment>
<evidence type="ECO:0000256" key="2">
    <source>
        <dbReference type="ARBA" id="ARBA00022730"/>
    </source>
</evidence>
<organism evidence="12">
    <name type="scientific">Clostridioides difficile</name>
    <name type="common">Peptoclostridium difficile</name>
    <dbReference type="NCBI Taxonomy" id="1496"/>
    <lineage>
        <taxon>Bacteria</taxon>
        <taxon>Bacillati</taxon>
        <taxon>Bacillota</taxon>
        <taxon>Clostridia</taxon>
        <taxon>Peptostreptococcales</taxon>
        <taxon>Peptostreptococcaceae</taxon>
        <taxon>Clostridioides</taxon>
    </lineage>
</organism>
<keyword evidence="6 8" id="KW-0694">RNA-binding</keyword>
<dbReference type="EC" id="3.1.-.-" evidence="8"/>
<sequence length="792" mass="88192">MNEKSLRVLEYNKIIDLLKKKASSSLGLKYIENLVPNTDFVEVKSMLEETSEAQSIIIKRGSVGLEGIHDIEDKVKRAYIGASLDPGSLIMIADTLRVARRLRNSLSSSDEEDFNYPIIQSLSNSLYVYKDIEDQIYNAIISEVEISDNASSTLRDIRRRIAQKNQSIRSKLNSIISSTTYQKYLQDAIISLRGDRFVVPVKSEYRSQVAGIVHDQSSSGATLFIEPMTIVEMNNELRQLKLGEQEEIERILSELSAMVGEVSEDLISNQEILGRLDFAFSKGKLSIQMRGIEPTLNEDKYLNIKNGRHPLLDKKKVVANTIYLGRDFHTLVITGPNTGGKTVTIKTVGLFALMTQSGLHIPADYGSSMCVYDNVFADIGDEQSIEQSLSTFSSHMTNIVSILQNVTADSLVIFDELGAGTDPVEGAALAIAVLEDINSVGAKCIATTHYSELKNYALTKSGVENAAVEFDIETLSPTYKLLIGVPGKSNAFEISRKLGLSDYVISRAKEYINTENIALEDVLQNVEKNRIKAVEDREEAERLKEEIEKLKVEYDEKLEKLVSQRDKMIEKAKSEAFSIIRQAKEEVDIIIKELRSLEQERASKEKNRKIEELRKELTSSMGSLQPTVKSMIVPKVSNKEIKDLKPGEEVKVITLNQNGSVVSVDKKRKEAVVQIGIMKMTLPFKSLQKTRKDVSTNVTKSTRNIIRSKSGSVKNEVDLRGLNLEEAIMEVEKYLDDAYVAGLESVTVIHGIGTGVLKAGLQDILRRNRHVKSQRGGQYGEGGAGVTIVKLK</sequence>
<keyword evidence="3 8" id="KW-0547">Nucleotide-binding</keyword>
<dbReference type="InterPro" id="IPR007696">
    <property type="entry name" value="DNA_mismatch_repair_MutS_core"/>
</dbReference>
<dbReference type="InterPro" id="IPR036187">
    <property type="entry name" value="DNA_mismatch_repair_MutS_sf"/>
</dbReference>
<dbReference type="Gene3D" id="3.30.1370.110">
    <property type="match status" value="1"/>
</dbReference>
<dbReference type="InterPro" id="IPR027417">
    <property type="entry name" value="P-loop_NTPase"/>
</dbReference>
<feature type="domain" description="Smr" evidence="10">
    <location>
        <begin position="717"/>
        <end position="792"/>
    </location>
</feature>
<dbReference type="GO" id="GO:0140664">
    <property type="term" value="F:ATP-dependent DNA damage sensor activity"/>
    <property type="evidence" value="ECO:0007669"/>
    <property type="project" value="InterPro"/>
</dbReference>